<evidence type="ECO:0000259" key="2">
    <source>
        <dbReference type="Pfam" id="PF05305"/>
    </source>
</evidence>
<evidence type="ECO:0000313" key="4">
    <source>
        <dbReference type="Proteomes" id="UP000022835"/>
    </source>
</evidence>
<organism evidence="3 4">
    <name type="scientific">Mycolicibacterium aromaticivorans JS19b1 = JCM 16368</name>
    <dbReference type="NCBI Taxonomy" id="1440774"/>
    <lineage>
        <taxon>Bacteria</taxon>
        <taxon>Bacillati</taxon>
        <taxon>Actinomycetota</taxon>
        <taxon>Actinomycetes</taxon>
        <taxon>Mycobacteriales</taxon>
        <taxon>Mycobacteriaceae</taxon>
        <taxon>Mycolicibacterium</taxon>
    </lineage>
</organism>
<evidence type="ECO:0000256" key="1">
    <source>
        <dbReference type="SAM" id="SignalP"/>
    </source>
</evidence>
<feature type="chain" id="PRO_5001623426" description="DUF732 domain-containing protein" evidence="1">
    <location>
        <begin position="29"/>
        <end position="124"/>
    </location>
</feature>
<feature type="signal peptide" evidence="1">
    <location>
        <begin position="1"/>
        <end position="28"/>
    </location>
</feature>
<evidence type="ECO:0000313" key="3">
    <source>
        <dbReference type="EMBL" id="KDF01079.1"/>
    </source>
</evidence>
<dbReference type="STRING" id="1440774.Y900_019605"/>
<keyword evidence="4" id="KW-1185">Reference proteome</keyword>
<comment type="caution">
    <text evidence="3">The sequence shown here is derived from an EMBL/GenBank/DDBJ whole genome shotgun (WGS) entry which is preliminary data.</text>
</comment>
<protein>
    <recommendedName>
        <fullName evidence="2">DUF732 domain-containing protein</fullName>
    </recommendedName>
</protein>
<dbReference type="eggNOG" id="ENOG5033HJ3">
    <property type="taxonomic scope" value="Bacteria"/>
</dbReference>
<dbReference type="EMBL" id="JALN02000001">
    <property type="protein sequence ID" value="KDF01079.1"/>
    <property type="molecule type" value="Genomic_DNA"/>
</dbReference>
<dbReference type="Pfam" id="PF05305">
    <property type="entry name" value="DUF732"/>
    <property type="match status" value="1"/>
</dbReference>
<dbReference type="Proteomes" id="UP000022835">
    <property type="component" value="Unassembled WGS sequence"/>
</dbReference>
<accession>A0A064CQS3</accession>
<keyword evidence="1" id="KW-0732">Signal</keyword>
<dbReference type="AlphaFoldDB" id="A0A064CQS3"/>
<name>A0A064CQS3_9MYCO</name>
<feature type="domain" description="DUF732" evidence="2">
    <location>
        <begin position="33"/>
        <end position="101"/>
    </location>
</feature>
<dbReference type="OrthoDB" id="4731800at2"/>
<sequence>MTFRRMASAGAVAGLIAGAVALAAPAQADTNTDDFLAALGNAGITGMDPAQAVEMGQSICPLLADRSQNTADIASTVADRMGRPLGAATMFTGLAVSYFCPRAMQDVANGNSPIPLPFLNNLGF</sequence>
<dbReference type="InterPro" id="IPR007969">
    <property type="entry name" value="DUF732"/>
</dbReference>
<proteinExistence type="predicted"/>
<reference evidence="3" key="1">
    <citation type="submission" date="2014-05" db="EMBL/GenBank/DDBJ databases">
        <title>Genome sequence of Mycobacterium aromaticivorans strain JS19b1T (= DSM 45407T).</title>
        <authorList>
            <person name="Kwak Y."/>
            <person name="Park G.-S."/>
            <person name="Li Q.X."/>
            <person name="Lee S.-E."/>
            <person name="Shin J.-H."/>
        </authorList>
    </citation>
    <scope>NUCLEOTIDE SEQUENCE [LARGE SCALE GENOMIC DNA]</scope>
    <source>
        <strain evidence="3">JS19b1</strain>
    </source>
</reference>
<gene>
    <name evidence="3" type="ORF">Y900_019605</name>
</gene>
<dbReference type="RefSeq" id="WP_036343858.1">
    <property type="nucleotide sequence ID" value="NZ_JALN02000001.1"/>
</dbReference>